<dbReference type="NCBIfam" id="NF033745">
    <property type="entry name" value="class_C_sortase"/>
    <property type="match status" value="1"/>
</dbReference>
<feature type="transmembrane region" description="Helical" evidence="2">
    <location>
        <begin position="271"/>
        <end position="291"/>
    </location>
</feature>
<accession>A0ABQ0RHI4</accession>
<dbReference type="NCBIfam" id="TIGR01076">
    <property type="entry name" value="sortase_fam"/>
    <property type="match status" value="1"/>
</dbReference>
<dbReference type="CDD" id="cd05827">
    <property type="entry name" value="Sortase_C"/>
    <property type="match status" value="1"/>
</dbReference>
<protein>
    <recommendedName>
        <fullName evidence="5">Class C sortase</fullName>
    </recommendedName>
</protein>
<dbReference type="InterPro" id="IPR005754">
    <property type="entry name" value="Sortase"/>
</dbReference>
<evidence type="ECO:0000256" key="1">
    <source>
        <dbReference type="ARBA" id="ARBA00022801"/>
    </source>
</evidence>
<dbReference type="InterPro" id="IPR023365">
    <property type="entry name" value="Sortase_dom-sf"/>
</dbReference>
<name>A0ABQ0RHI4_GLUNI</name>
<dbReference type="SUPFAM" id="SSF63817">
    <property type="entry name" value="Sortase"/>
    <property type="match status" value="1"/>
</dbReference>
<feature type="transmembrane region" description="Helical" evidence="2">
    <location>
        <begin position="21"/>
        <end position="41"/>
    </location>
</feature>
<keyword evidence="2" id="KW-0812">Transmembrane</keyword>
<proteinExistence type="predicted"/>
<keyword evidence="2" id="KW-1133">Transmembrane helix</keyword>
<keyword evidence="4" id="KW-1185">Reference proteome</keyword>
<dbReference type="Gene3D" id="2.40.260.10">
    <property type="entry name" value="Sortase"/>
    <property type="match status" value="1"/>
</dbReference>
<comment type="caution">
    <text evidence="3">The sequence shown here is derived from an EMBL/GenBank/DDBJ whole genome shotgun (WGS) entry which is preliminary data.</text>
</comment>
<evidence type="ECO:0000313" key="4">
    <source>
        <dbReference type="Proteomes" id="UP000316242"/>
    </source>
</evidence>
<organism evidence="3 4">
    <name type="scientific">Glutamicibacter nicotianae</name>
    <name type="common">Arthrobacter nicotianae</name>
    <dbReference type="NCBI Taxonomy" id="37929"/>
    <lineage>
        <taxon>Bacteria</taxon>
        <taxon>Bacillati</taxon>
        <taxon>Actinomycetota</taxon>
        <taxon>Actinomycetes</taxon>
        <taxon>Micrococcales</taxon>
        <taxon>Micrococcaceae</taxon>
        <taxon>Glutamicibacter</taxon>
    </lineage>
</organism>
<reference evidence="3 4" key="1">
    <citation type="submission" date="2019-06" db="EMBL/GenBank/DDBJ databases">
        <title>Whole genome shotgun sequence of Glutamicibacter nicotianae NBRC 14234.</title>
        <authorList>
            <person name="Hosoyama A."/>
            <person name="Uohara A."/>
            <person name="Ohji S."/>
            <person name="Ichikawa N."/>
        </authorList>
    </citation>
    <scope>NUCLEOTIDE SEQUENCE [LARGE SCALE GENOMIC DNA]</scope>
    <source>
        <strain evidence="3 4">NBRC 14234</strain>
    </source>
</reference>
<evidence type="ECO:0000256" key="2">
    <source>
        <dbReference type="SAM" id="Phobius"/>
    </source>
</evidence>
<keyword evidence="1" id="KW-0378">Hydrolase</keyword>
<dbReference type="Proteomes" id="UP000316242">
    <property type="component" value="Unassembled WGS sequence"/>
</dbReference>
<dbReference type="EMBL" id="BJNE01000001">
    <property type="protein sequence ID" value="GEC11273.1"/>
    <property type="molecule type" value="Genomic_DNA"/>
</dbReference>
<evidence type="ECO:0000313" key="3">
    <source>
        <dbReference type="EMBL" id="GEC11273.1"/>
    </source>
</evidence>
<dbReference type="Pfam" id="PF04203">
    <property type="entry name" value="Sortase"/>
    <property type="match status" value="1"/>
</dbReference>
<sequence length="303" mass="32900">MTSTSSSTLPPEPRRRDRWRAPVSTLVIAAVFLAGTLMLLYPPTASWFSQYNQSKIIKEISTDVSHEGSSRISQELLRAQEYNEDLVGGGLLAPGSNVPTSDGSVREDTEYGSLLNVNSEGLIGRLRVPSVDIDLPIYHGTDAETLLKGVGHLQGTALPVGGQSRHTVLTAHRGLPEANLFNDLPQVRIGETFSIEVFNEVLTYRVVETQTVEPDETKALAPRFGKDLATLVTCTPLGINTHRMLVTGERVHPTPQADLDALGSAPEIPGFPWWSIWLGTVLVLLGIWVYLAGRPRNSGNTGS</sequence>
<keyword evidence="2" id="KW-0472">Membrane</keyword>
<evidence type="ECO:0008006" key="5">
    <source>
        <dbReference type="Google" id="ProtNLM"/>
    </source>
</evidence>
<dbReference type="RefSeq" id="WP_141355686.1">
    <property type="nucleotide sequence ID" value="NZ_BAAAWM010000001.1"/>
</dbReference>
<gene>
    <name evidence="3" type="ORF">ANI01nite_04760</name>
</gene>
<dbReference type="InterPro" id="IPR042002">
    <property type="entry name" value="Sortase_C"/>
</dbReference>